<dbReference type="InterPro" id="IPR006029">
    <property type="entry name" value="Neurotrans-gated_channel_TM"/>
</dbReference>
<feature type="domain" description="Neurotransmitter-gated ion-channel transmembrane" evidence="2">
    <location>
        <begin position="75"/>
        <end position="198"/>
    </location>
</feature>
<dbReference type="GeneID" id="106170690"/>
<dbReference type="InterPro" id="IPR038050">
    <property type="entry name" value="Neuro_actylchol_rec"/>
</dbReference>
<keyword evidence="1" id="KW-0812">Transmembrane</keyword>
<dbReference type="GO" id="GO:0004888">
    <property type="term" value="F:transmembrane signaling receptor activity"/>
    <property type="evidence" value="ECO:0007669"/>
    <property type="project" value="InterPro"/>
</dbReference>
<dbReference type="InterPro" id="IPR006201">
    <property type="entry name" value="Neur_channel"/>
</dbReference>
<accession>A0A1S3J8C4</accession>
<dbReference type="AlphaFoldDB" id="A0A1S3J8C4"/>
<dbReference type="GO" id="GO:0005216">
    <property type="term" value="F:monoatomic ion channel activity"/>
    <property type="evidence" value="ECO:0007669"/>
    <property type="project" value="InterPro"/>
</dbReference>
<dbReference type="STRING" id="7574.A0A1S3J8C4"/>
<reference evidence="4" key="1">
    <citation type="submission" date="2025-08" db="UniProtKB">
        <authorList>
            <consortium name="RefSeq"/>
        </authorList>
    </citation>
    <scope>IDENTIFICATION</scope>
    <source>
        <tissue evidence="4">Gonads</tissue>
    </source>
</reference>
<dbReference type="GO" id="GO:0016020">
    <property type="term" value="C:membrane"/>
    <property type="evidence" value="ECO:0007669"/>
    <property type="project" value="InterPro"/>
</dbReference>
<evidence type="ECO:0000313" key="4">
    <source>
        <dbReference type="RefSeq" id="XP_013406114.1"/>
    </source>
</evidence>
<name>A0A1S3J8C4_LINAN</name>
<evidence type="ECO:0000256" key="1">
    <source>
        <dbReference type="SAM" id="Phobius"/>
    </source>
</evidence>
<keyword evidence="1" id="KW-0472">Membrane</keyword>
<dbReference type="SUPFAM" id="SSF90112">
    <property type="entry name" value="Neurotransmitter-gated ion-channel transmembrane pore"/>
    <property type="match status" value="1"/>
</dbReference>
<dbReference type="Pfam" id="PF02932">
    <property type="entry name" value="Neur_chan_memb"/>
    <property type="match status" value="1"/>
</dbReference>
<evidence type="ECO:0000259" key="2">
    <source>
        <dbReference type="Pfam" id="PF02932"/>
    </source>
</evidence>
<sequence>MTDDVLDLHYKPANNTVDEDRSDDDHYDLTLSSTWTLVASNVTKVHHHTDHDRITYLVYSIRIQRRFSFFSLVMLLPCVLLAALTLTIFWLSPQTTDKMSMGMAIWTCFCVVLLILVEVIPGNGNEHPMIGFFFVINLVLVTVTMIVTVITNRIREADTPVSLWLKMIAFSVLSPLLCMKMPCKQRASLIDPAKSGTVPGECLPDVTSAPNTEDQILNTALNTLSASDPLLAIIRHKQLLRMRQKETKEKIEEERRK</sequence>
<proteinExistence type="predicted"/>
<dbReference type="Gene3D" id="1.20.58.390">
    <property type="entry name" value="Neurotransmitter-gated ion-channel transmembrane domain"/>
    <property type="match status" value="1"/>
</dbReference>
<feature type="transmembrane region" description="Helical" evidence="1">
    <location>
        <begin position="103"/>
        <end position="120"/>
    </location>
</feature>
<feature type="transmembrane region" description="Helical" evidence="1">
    <location>
        <begin position="163"/>
        <end position="179"/>
    </location>
</feature>
<dbReference type="CDD" id="cd19051">
    <property type="entry name" value="LGIC_TM_cation"/>
    <property type="match status" value="1"/>
</dbReference>
<dbReference type="Proteomes" id="UP000085678">
    <property type="component" value="Unplaced"/>
</dbReference>
<organism evidence="3 4">
    <name type="scientific">Lingula anatina</name>
    <name type="common">Brachiopod</name>
    <name type="synonym">Lingula unguis</name>
    <dbReference type="NCBI Taxonomy" id="7574"/>
    <lineage>
        <taxon>Eukaryota</taxon>
        <taxon>Metazoa</taxon>
        <taxon>Spiralia</taxon>
        <taxon>Lophotrochozoa</taxon>
        <taxon>Brachiopoda</taxon>
        <taxon>Linguliformea</taxon>
        <taxon>Lingulata</taxon>
        <taxon>Lingulida</taxon>
        <taxon>Linguloidea</taxon>
        <taxon>Lingulidae</taxon>
        <taxon>Lingula</taxon>
    </lineage>
</organism>
<dbReference type="InParanoid" id="A0A1S3J8C4"/>
<feature type="non-terminal residue" evidence="4">
    <location>
        <position position="257"/>
    </location>
</feature>
<keyword evidence="1" id="KW-1133">Transmembrane helix</keyword>
<dbReference type="PANTHER" id="PTHR18945">
    <property type="entry name" value="NEUROTRANSMITTER GATED ION CHANNEL"/>
    <property type="match status" value="1"/>
</dbReference>
<protein>
    <submittedName>
        <fullName evidence="4">Neuronal acetylcholine receptor subunit non-alpha-2-like</fullName>
    </submittedName>
</protein>
<feature type="transmembrane region" description="Helical" evidence="1">
    <location>
        <begin position="69"/>
        <end position="91"/>
    </location>
</feature>
<feature type="transmembrane region" description="Helical" evidence="1">
    <location>
        <begin position="132"/>
        <end position="151"/>
    </location>
</feature>
<gene>
    <name evidence="4" type="primary">LOC106170690</name>
</gene>
<dbReference type="RefSeq" id="XP_013406114.1">
    <property type="nucleotide sequence ID" value="XM_013550660.1"/>
</dbReference>
<evidence type="ECO:0000313" key="3">
    <source>
        <dbReference type="Proteomes" id="UP000085678"/>
    </source>
</evidence>
<keyword evidence="3" id="KW-1185">Reference proteome</keyword>
<dbReference type="KEGG" id="lak:106170690"/>
<dbReference type="InterPro" id="IPR036719">
    <property type="entry name" value="Neuro-gated_channel_TM_sf"/>
</dbReference>